<dbReference type="AlphaFoldDB" id="A0A8T2UUM2"/>
<dbReference type="OMA" id="HQFVESS"/>
<gene>
    <name evidence="1" type="ORF">KP509_04G039300</name>
</gene>
<dbReference type="PANTHER" id="PTHR35750:SF1">
    <property type="entry name" value="PHOSPHOLIPID HYDROPEROXIDE GLUTATHIONE PEROXIDASE"/>
    <property type="match status" value="1"/>
</dbReference>
<dbReference type="OrthoDB" id="550279at2759"/>
<dbReference type="PANTHER" id="PTHR35750">
    <property type="entry name" value="PHOSPHOLIPID HYDROPEROXIDE GLUTATHIONE PEROXIDASE"/>
    <property type="match status" value="1"/>
</dbReference>
<proteinExistence type="predicted"/>
<comment type="caution">
    <text evidence="1">The sequence shown here is derived from an EMBL/GenBank/DDBJ whole genome shotgun (WGS) entry which is preliminary data.</text>
</comment>
<dbReference type="EMBL" id="CM035409">
    <property type="protein sequence ID" value="KAH7438972.1"/>
    <property type="molecule type" value="Genomic_DNA"/>
</dbReference>
<name>A0A8T2UUM2_CERRI</name>
<evidence type="ECO:0000313" key="2">
    <source>
        <dbReference type="Proteomes" id="UP000825935"/>
    </source>
</evidence>
<evidence type="ECO:0000313" key="1">
    <source>
        <dbReference type="EMBL" id="KAH7438972.1"/>
    </source>
</evidence>
<dbReference type="Proteomes" id="UP000825935">
    <property type="component" value="Chromosome 4"/>
</dbReference>
<sequence length="131" mass="14285">MAGILRRIFGLFRGGSRDIEDCSQSTEPATFIRKARRVERVQPIAPVVSECAPGSGGVQGLQWYAEKLMMDEDGDVAQEFLSEIISQTQAPGCNYFEVKLPTKAAKLKGPLCTLDGNVHQFVESSAGVHRS</sequence>
<keyword evidence="2" id="KW-1185">Reference proteome</keyword>
<organism evidence="1 2">
    <name type="scientific">Ceratopteris richardii</name>
    <name type="common">Triangle waterfern</name>
    <dbReference type="NCBI Taxonomy" id="49495"/>
    <lineage>
        <taxon>Eukaryota</taxon>
        <taxon>Viridiplantae</taxon>
        <taxon>Streptophyta</taxon>
        <taxon>Embryophyta</taxon>
        <taxon>Tracheophyta</taxon>
        <taxon>Polypodiopsida</taxon>
        <taxon>Polypodiidae</taxon>
        <taxon>Polypodiales</taxon>
        <taxon>Pteridineae</taxon>
        <taxon>Pteridaceae</taxon>
        <taxon>Parkerioideae</taxon>
        <taxon>Ceratopteris</taxon>
    </lineage>
</organism>
<accession>A0A8T2UUM2</accession>
<reference evidence="1" key="1">
    <citation type="submission" date="2021-08" db="EMBL/GenBank/DDBJ databases">
        <title>WGS assembly of Ceratopteris richardii.</title>
        <authorList>
            <person name="Marchant D.B."/>
            <person name="Chen G."/>
            <person name="Jenkins J."/>
            <person name="Shu S."/>
            <person name="Leebens-Mack J."/>
            <person name="Grimwood J."/>
            <person name="Schmutz J."/>
            <person name="Soltis P."/>
            <person name="Soltis D."/>
            <person name="Chen Z.-H."/>
        </authorList>
    </citation>
    <scope>NUCLEOTIDE SEQUENCE</scope>
    <source>
        <strain evidence="1">Whitten #5841</strain>
        <tissue evidence="1">Leaf</tissue>
    </source>
</reference>
<protein>
    <submittedName>
        <fullName evidence="1">Uncharacterized protein</fullName>
    </submittedName>
</protein>